<dbReference type="FunFam" id="1.10.8.100:FF:000001">
    <property type="entry name" value="Ribosomal RNA small subunit methyltransferase A"/>
    <property type="match status" value="1"/>
</dbReference>
<dbReference type="HAMAP" id="MF_00607">
    <property type="entry name" value="16SrRNA_methyltr_A"/>
    <property type="match status" value="1"/>
</dbReference>
<evidence type="ECO:0000256" key="8">
    <source>
        <dbReference type="PROSITE-ProRule" id="PRU01026"/>
    </source>
</evidence>
<evidence type="ECO:0000313" key="11">
    <source>
        <dbReference type="Proteomes" id="UP000012179"/>
    </source>
</evidence>
<dbReference type="InterPro" id="IPR001737">
    <property type="entry name" value="KsgA/Erm"/>
</dbReference>
<evidence type="ECO:0000256" key="7">
    <source>
        <dbReference type="HAMAP-Rule" id="MF_00607"/>
    </source>
</evidence>
<feature type="binding site" evidence="7 8">
    <location>
        <position position="84"/>
    </location>
    <ligand>
        <name>S-adenosyl-L-methionine</name>
        <dbReference type="ChEBI" id="CHEBI:59789"/>
    </ligand>
</feature>
<dbReference type="KEGG" id="nlc:EBAPG3_004785"/>
<dbReference type="GO" id="GO:0003723">
    <property type="term" value="F:RNA binding"/>
    <property type="evidence" value="ECO:0007669"/>
    <property type="project" value="UniProtKB-UniRule"/>
</dbReference>
<dbReference type="PANTHER" id="PTHR11727">
    <property type="entry name" value="DIMETHYLADENOSINE TRANSFERASE"/>
    <property type="match status" value="1"/>
</dbReference>
<dbReference type="InterPro" id="IPR011530">
    <property type="entry name" value="rRNA_adenine_dimethylase"/>
</dbReference>
<comment type="function">
    <text evidence="7">Specifically dimethylates two adjacent adenosines (A1518 and A1519) in the loop of a conserved hairpin near the 3'-end of 16S rRNA in the 30S particle. May play a critical role in biogenesis of 30S subunits.</text>
</comment>
<evidence type="ECO:0000256" key="1">
    <source>
        <dbReference type="ARBA" id="ARBA00022490"/>
    </source>
</evidence>
<dbReference type="GO" id="GO:0005829">
    <property type="term" value="C:cytosol"/>
    <property type="evidence" value="ECO:0007669"/>
    <property type="project" value="TreeGrafter"/>
</dbReference>
<keyword evidence="6 7" id="KW-0694">RNA-binding</keyword>
<dbReference type="InterPro" id="IPR020596">
    <property type="entry name" value="rRNA_Ade_Mease_Trfase_CS"/>
</dbReference>
<comment type="subcellular location">
    <subcellularLocation>
        <location evidence="7">Cytoplasm</location>
    </subcellularLocation>
</comment>
<keyword evidence="5 7" id="KW-0949">S-adenosyl-L-methionine</keyword>
<dbReference type="InterPro" id="IPR023165">
    <property type="entry name" value="rRNA_Ade_diMease-like_C"/>
</dbReference>
<comment type="catalytic activity">
    <reaction evidence="7">
        <text>adenosine(1518)/adenosine(1519) in 16S rRNA + 4 S-adenosyl-L-methionine = N(6)-dimethyladenosine(1518)/N(6)-dimethyladenosine(1519) in 16S rRNA + 4 S-adenosyl-L-homocysteine + 4 H(+)</text>
        <dbReference type="Rhea" id="RHEA:19609"/>
        <dbReference type="Rhea" id="RHEA-COMP:10232"/>
        <dbReference type="Rhea" id="RHEA-COMP:10233"/>
        <dbReference type="ChEBI" id="CHEBI:15378"/>
        <dbReference type="ChEBI" id="CHEBI:57856"/>
        <dbReference type="ChEBI" id="CHEBI:59789"/>
        <dbReference type="ChEBI" id="CHEBI:74411"/>
        <dbReference type="ChEBI" id="CHEBI:74493"/>
        <dbReference type="EC" id="2.1.1.182"/>
    </reaction>
</comment>
<dbReference type="SUPFAM" id="SSF53335">
    <property type="entry name" value="S-adenosyl-L-methionine-dependent methyltransferases"/>
    <property type="match status" value="1"/>
</dbReference>
<dbReference type="EC" id="2.1.1.182" evidence="7"/>
<dbReference type="AlphaFoldDB" id="A0A1W6SMT8"/>
<feature type="binding site" evidence="7 8">
    <location>
        <position position="12"/>
    </location>
    <ligand>
        <name>S-adenosyl-L-methionine</name>
        <dbReference type="ChEBI" id="CHEBI:59789"/>
    </ligand>
</feature>
<gene>
    <name evidence="7" type="primary">rsmA</name>
    <name evidence="7" type="synonym">ksgA</name>
    <name evidence="10" type="ORF">EBAPG3_004785</name>
</gene>
<keyword evidence="4 7" id="KW-0808">Transferase</keyword>
<dbReference type="Pfam" id="PF00398">
    <property type="entry name" value="RrnaAD"/>
    <property type="match status" value="1"/>
</dbReference>
<evidence type="ECO:0000256" key="6">
    <source>
        <dbReference type="ARBA" id="ARBA00022884"/>
    </source>
</evidence>
<feature type="binding site" evidence="7 8">
    <location>
        <position position="102"/>
    </location>
    <ligand>
        <name>S-adenosyl-L-methionine</name>
        <dbReference type="ChEBI" id="CHEBI:59789"/>
    </ligand>
</feature>
<keyword evidence="1 7" id="KW-0963">Cytoplasm</keyword>
<accession>A0A1W6SMT8</accession>
<evidence type="ECO:0000256" key="2">
    <source>
        <dbReference type="ARBA" id="ARBA00022552"/>
    </source>
</evidence>
<dbReference type="eggNOG" id="COG0030">
    <property type="taxonomic scope" value="Bacteria"/>
</dbReference>
<reference evidence="10 11" key="1">
    <citation type="journal article" date="2015" name="Int. J. Syst. Evol. Microbiol.">
        <title>Nitrosospira lacus sp. nov., a psychrotolerant, ammonia-oxidizing bacterium from sandy lake sediment.</title>
        <authorList>
            <person name="Urakawa H."/>
            <person name="Garcia J.C."/>
            <person name="Nielsen J.L."/>
            <person name="Le V.Q."/>
            <person name="Kozlowski J.A."/>
            <person name="Stein L.Y."/>
            <person name="Lim C.K."/>
            <person name="Pommerening-Roser A."/>
            <person name="Martens-Habbena W."/>
            <person name="Stahl D.A."/>
            <person name="Klotz M.G."/>
        </authorList>
    </citation>
    <scope>NUCLEOTIDE SEQUENCE [LARGE SCALE GENOMIC DNA]</scope>
    <source>
        <strain evidence="10 11">APG3</strain>
    </source>
</reference>
<dbReference type="InterPro" id="IPR020598">
    <property type="entry name" value="rRNA_Ade_methylase_Trfase_N"/>
</dbReference>
<dbReference type="InterPro" id="IPR029063">
    <property type="entry name" value="SAM-dependent_MTases_sf"/>
</dbReference>
<dbReference type="GO" id="GO:0052908">
    <property type="term" value="F:16S rRNA (adenine(1518)-N(6)/adenine(1519)-N(6))-dimethyltransferase activity"/>
    <property type="evidence" value="ECO:0007669"/>
    <property type="project" value="UniProtKB-EC"/>
</dbReference>
<feature type="binding site" evidence="7 8">
    <location>
        <position position="14"/>
    </location>
    <ligand>
        <name>S-adenosyl-L-methionine</name>
        <dbReference type="ChEBI" id="CHEBI:59789"/>
    </ligand>
</feature>
<dbReference type="NCBIfam" id="TIGR00755">
    <property type="entry name" value="ksgA"/>
    <property type="match status" value="1"/>
</dbReference>
<evidence type="ECO:0000313" key="10">
    <source>
        <dbReference type="EMBL" id="ARO87138.1"/>
    </source>
</evidence>
<evidence type="ECO:0000256" key="4">
    <source>
        <dbReference type="ARBA" id="ARBA00022679"/>
    </source>
</evidence>
<keyword evidence="3 7" id="KW-0489">Methyltransferase</keyword>
<dbReference type="Gene3D" id="3.40.50.150">
    <property type="entry name" value="Vaccinia Virus protein VP39"/>
    <property type="match status" value="1"/>
</dbReference>
<dbReference type="OrthoDB" id="9814755at2"/>
<dbReference type="PANTHER" id="PTHR11727:SF7">
    <property type="entry name" value="DIMETHYLADENOSINE TRANSFERASE-RELATED"/>
    <property type="match status" value="1"/>
</dbReference>
<sequence>MQHIPRKRFGQNFLIDTQIVADIVRAIHPGKGDLLVEIGPGLGALTRPLLQSLDHLHVVEIDRDIVERLHREFSERCLTIYSADALEFDFSVLGKNLRVVGNLPYNISTPILFHLAQFADGIRDMHFMLQKEVVARMVAQPSTSDYGRLSVMLQCRFEMEQLLIVSPDCFRPAPKVESAVVRMIPRRQLLIGADKENLFARIVSAAFSQRRKTLRNTLHNYLKPEDYTALEIDPGKRAENLSVAQFVTIADHLSKQQLPS</sequence>
<dbReference type="RefSeq" id="WP_004174634.1">
    <property type="nucleotide sequence ID" value="NZ_CP021106.3"/>
</dbReference>
<dbReference type="Gene3D" id="1.10.8.100">
    <property type="entry name" value="Ribosomal RNA adenine dimethylase-like, domain 2"/>
    <property type="match status" value="1"/>
</dbReference>
<dbReference type="PROSITE" id="PS01131">
    <property type="entry name" value="RRNA_A_DIMETH"/>
    <property type="match status" value="1"/>
</dbReference>
<dbReference type="EMBL" id="CP021106">
    <property type="protein sequence ID" value="ARO87138.1"/>
    <property type="molecule type" value="Genomic_DNA"/>
</dbReference>
<proteinExistence type="inferred from homology"/>
<feature type="binding site" evidence="7 8">
    <location>
        <position position="60"/>
    </location>
    <ligand>
        <name>S-adenosyl-L-methionine</name>
        <dbReference type="ChEBI" id="CHEBI:59789"/>
    </ligand>
</feature>
<evidence type="ECO:0000256" key="3">
    <source>
        <dbReference type="ARBA" id="ARBA00022603"/>
    </source>
</evidence>
<protein>
    <recommendedName>
        <fullName evidence="7">Ribosomal RNA small subunit methyltransferase A</fullName>
        <ecNumber evidence="7">2.1.1.182</ecNumber>
    </recommendedName>
    <alternativeName>
        <fullName evidence="7">16S rRNA (adenine(1518)-N(6)/adenine(1519)-N(6))-dimethyltransferase</fullName>
    </alternativeName>
    <alternativeName>
        <fullName evidence="7">16S rRNA dimethyladenosine transferase</fullName>
    </alternativeName>
    <alternativeName>
        <fullName evidence="7">16S rRNA dimethylase</fullName>
    </alternativeName>
    <alternativeName>
        <fullName evidence="7">S-adenosylmethionine-6-N', N'-adenosyl(rRNA) dimethyltransferase</fullName>
    </alternativeName>
</protein>
<feature type="binding site" evidence="7 8">
    <location>
        <position position="39"/>
    </location>
    <ligand>
        <name>S-adenosyl-L-methionine</name>
        <dbReference type="ChEBI" id="CHEBI:59789"/>
    </ligand>
</feature>
<evidence type="ECO:0000256" key="5">
    <source>
        <dbReference type="ARBA" id="ARBA00022691"/>
    </source>
</evidence>
<keyword evidence="11" id="KW-1185">Reference proteome</keyword>
<organism evidence="10 11">
    <name type="scientific">Nitrosospira lacus</name>
    <dbReference type="NCBI Taxonomy" id="1288494"/>
    <lineage>
        <taxon>Bacteria</taxon>
        <taxon>Pseudomonadati</taxon>
        <taxon>Pseudomonadota</taxon>
        <taxon>Betaproteobacteria</taxon>
        <taxon>Nitrosomonadales</taxon>
        <taxon>Nitrosomonadaceae</taxon>
        <taxon>Nitrosospira</taxon>
    </lineage>
</organism>
<name>A0A1W6SMT8_9PROT</name>
<keyword evidence="2 7" id="KW-0698">rRNA processing</keyword>
<feature type="domain" description="Ribosomal RNA adenine methylase transferase N-terminal" evidence="9">
    <location>
        <begin position="19"/>
        <end position="187"/>
    </location>
</feature>
<dbReference type="PROSITE" id="PS51689">
    <property type="entry name" value="SAM_RNA_A_N6_MT"/>
    <property type="match status" value="1"/>
</dbReference>
<evidence type="ECO:0000259" key="9">
    <source>
        <dbReference type="SMART" id="SM00650"/>
    </source>
</evidence>
<dbReference type="Proteomes" id="UP000012179">
    <property type="component" value="Chromosome"/>
</dbReference>
<dbReference type="SMART" id="SM00650">
    <property type="entry name" value="rADc"/>
    <property type="match status" value="1"/>
</dbReference>
<comment type="similarity">
    <text evidence="7">Belongs to the class I-like SAM-binding methyltransferase superfamily. rRNA adenine N(6)-methyltransferase family. RsmA subfamily.</text>
</comment>